<evidence type="ECO:0000313" key="2">
    <source>
        <dbReference type="EMBL" id="TKA65854.1"/>
    </source>
</evidence>
<sequence>MLGNRYFGRGPFGDYDGRHGRSRSRYDDDYLDYYMDPDDDDYEIGAGLRGMRFMHGGRRR</sequence>
<proteinExistence type="predicted"/>
<feature type="region of interest" description="Disordered" evidence="1">
    <location>
        <begin position="1"/>
        <end position="24"/>
    </location>
</feature>
<keyword evidence="3" id="KW-1185">Reference proteome</keyword>
<dbReference type="EMBL" id="NAJN01001089">
    <property type="protein sequence ID" value="TKA65854.1"/>
    <property type="molecule type" value="Genomic_DNA"/>
</dbReference>
<comment type="caution">
    <text evidence="2">The sequence shown here is derived from an EMBL/GenBank/DDBJ whole genome shotgun (WGS) entry which is preliminary data.</text>
</comment>
<name>A0A4U0WR08_9PEZI</name>
<feature type="compositionally biased region" description="Basic and acidic residues" evidence="1">
    <location>
        <begin position="15"/>
        <end position="24"/>
    </location>
</feature>
<organism evidence="2 3">
    <name type="scientific">Cryomyces minteri</name>
    <dbReference type="NCBI Taxonomy" id="331657"/>
    <lineage>
        <taxon>Eukaryota</taxon>
        <taxon>Fungi</taxon>
        <taxon>Dikarya</taxon>
        <taxon>Ascomycota</taxon>
        <taxon>Pezizomycotina</taxon>
        <taxon>Dothideomycetes</taxon>
        <taxon>Dothideomycetes incertae sedis</taxon>
        <taxon>Cryomyces</taxon>
    </lineage>
</organism>
<dbReference type="AlphaFoldDB" id="A0A4U0WR08"/>
<accession>A0A4U0WR08</accession>
<protein>
    <submittedName>
        <fullName evidence="2">Uncharacterized protein</fullName>
    </submittedName>
</protein>
<evidence type="ECO:0000313" key="3">
    <source>
        <dbReference type="Proteomes" id="UP000308768"/>
    </source>
</evidence>
<gene>
    <name evidence="2" type="ORF">B0A49_08434</name>
</gene>
<evidence type="ECO:0000256" key="1">
    <source>
        <dbReference type="SAM" id="MobiDB-lite"/>
    </source>
</evidence>
<feature type="non-terminal residue" evidence="2">
    <location>
        <position position="60"/>
    </location>
</feature>
<reference evidence="2 3" key="1">
    <citation type="submission" date="2017-03" db="EMBL/GenBank/DDBJ databases">
        <title>Genomes of endolithic fungi from Antarctica.</title>
        <authorList>
            <person name="Coleine C."/>
            <person name="Masonjones S."/>
            <person name="Stajich J.E."/>
        </authorList>
    </citation>
    <scope>NUCLEOTIDE SEQUENCE [LARGE SCALE GENOMIC DNA]</scope>
    <source>
        <strain evidence="2 3">CCFEE 5187</strain>
    </source>
</reference>
<dbReference type="Proteomes" id="UP000308768">
    <property type="component" value="Unassembled WGS sequence"/>
</dbReference>